<comment type="caution">
    <text evidence="1">The sequence shown here is derived from an EMBL/GenBank/DDBJ whole genome shotgun (WGS) entry which is preliminary data.</text>
</comment>
<evidence type="ECO:0000313" key="1">
    <source>
        <dbReference type="EMBL" id="KLN61579.1"/>
    </source>
</evidence>
<protein>
    <recommendedName>
        <fullName evidence="3">Mor transcription activator domain-containing protein</fullName>
    </recommendedName>
</protein>
<dbReference type="AlphaFoldDB" id="A0A0H2MGA3"/>
<dbReference type="OrthoDB" id="7350398at2"/>
<dbReference type="Proteomes" id="UP000035444">
    <property type="component" value="Unassembled WGS sequence"/>
</dbReference>
<proteinExistence type="predicted"/>
<organism evidence="1 2">
    <name type="scientific">Kiloniella spongiae</name>
    <dbReference type="NCBI Taxonomy" id="1489064"/>
    <lineage>
        <taxon>Bacteria</taxon>
        <taxon>Pseudomonadati</taxon>
        <taxon>Pseudomonadota</taxon>
        <taxon>Alphaproteobacteria</taxon>
        <taxon>Rhodospirillales</taxon>
        <taxon>Kiloniellaceae</taxon>
        <taxon>Kiloniella</taxon>
    </lineage>
</organism>
<sequence>MERHIFKGIPIYDEDVFQTLEDLFNENRGQVLAALPWLVSELIESVSFKEAMTFIYINGGRKLYINKDWHDLAQKFGFPVSEHLYNQIMILSDSSGYLEIPSPWGVSERIRKALVVSAYNNGRSREEIRETFGISSRSLTNLFRNNVRATKNMAL</sequence>
<gene>
    <name evidence="1" type="ORF">WH96_04280</name>
</gene>
<dbReference type="PATRIC" id="fig|1489064.4.peg.2041"/>
<keyword evidence="2" id="KW-1185">Reference proteome</keyword>
<evidence type="ECO:0008006" key="3">
    <source>
        <dbReference type="Google" id="ProtNLM"/>
    </source>
</evidence>
<dbReference type="EMBL" id="LAQL01000003">
    <property type="protein sequence ID" value="KLN61579.1"/>
    <property type="molecule type" value="Genomic_DNA"/>
</dbReference>
<evidence type="ECO:0000313" key="2">
    <source>
        <dbReference type="Proteomes" id="UP000035444"/>
    </source>
</evidence>
<accession>A0A0H2MGA3</accession>
<name>A0A0H2MGA3_9PROT</name>
<reference evidence="1 2" key="1">
    <citation type="submission" date="2015-03" db="EMBL/GenBank/DDBJ databases">
        <title>Genome Sequence of Kiloniella spongiae MEBiC09566, isolated from a marine sponge.</title>
        <authorList>
            <person name="Shao Z."/>
            <person name="Wang L."/>
            <person name="Li X."/>
        </authorList>
    </citation>
    <scope>NUCLEOTIDE SEQUENCE [LARGE SCALE GENOMIC DNA]</scope>
    <source>
        <strain evidence="1 2">MEBiC09566</strain>
    </source>
</reference>
<dbReference type="RefSeq" id="WP_047762914.1">
    <property type="nucleotide sequence ID" value="NZ_LAQL01000003.1"/>
</dbReference>